<accession>A0A401XLW9</accession>
<evidence type="ECO:0000313" key="6">
    <source>
        <dbReference type="Proteomes" id="UP000286715"/>
    </source>
</evidence>
<keyword evidence="6" id="KW-1185">Reference proteome</keyword>
<keyword evidence="2" id="KW-0378">Hydrolase</keyword>
<dbReference type="Pfam" id="PF00929">
    <property type="entry name" value="RNase_T"/>
    <property type="match status" value="1"/>
</dbReference>
<evidence type="ECO:0000313" key="5">
    <source>
        <dbReference type="EMBL" id="GCD77992.1"/>
    </source>
</evidence>
<evidence type="ECO:0000256" key="3">
    <source>
        <dbReference type="ARBA" id="ARBA00022839"/>
    </source>
</evidence>
<dbReference type="InterPro" id="IPR036397">
    <property type="entry name" value="RNaseH_sf"/>
</dbReference>
<dbReference type="InterPro" id="IPR013520">
    <property type="entry name" value="Ribonucl_H"/>
</dbReference>
<feature type="domain" description="Exonuclease" evidence="4">
    <location>
        <begin position="28"/>
        <end position="201"/>
    </location>
</feature>
<dbReference type="GO" id="GO:0008408">
    <property type="term" value="F:3'-5' exonuclease activity"/>
    <property type="evidence" value="ECO:0007669"/>
    <property type="project" value="TreeGrafter"/>
</dbReference>
<comment type="caution">
    <text evidence="5">The sequence shown here is derived from an EMBL/GenBank/DDBJ whole genome shotgun (WGS) entry which is preliminary data.</text>
</comment>
<dbReference type="EMBL" id="BHZE01000014">
    <property type="protein sequence ID" value="GCD77992.1"/>
    <property type="molecule type" value="Genomic_DNA"/>
</dbReference>
<dbReference type="Proteomes" id="UP000286715">
    <property type="component" value="Unassembled WGS sequence"/>
</dbReference>
<dbReference type="SMART" id="SM00479">
    <property type="entry name" value="EXOIII"/>
    <property type="match status" value="1"/>
</dbReference>
<gene>
    <name evidence="5" type="ORF">JCM31826_14740</name>
</gene>
<organism evidence="5 6">
    <name type="scientific">Thermaurantimonas aggregans</name>
    <dbReference type="NCBI Taxonomy" id="2173829"/>
    <lineage>
        <taxon>Bacteria</taxon>
        <taxon>Pseudomonadati</taxon>
        <taxon>Bacteroidota</taxon>
        <taxon>Flavobacteriia</taxon>
        <taxon>Flavobacteriales</taxon>
        <taxon>Schleiferiaceae</taxon>
        <taxon>Thermaurantimonas</taxon>
    </lineage>
</organism>
<name>A0A401XLW9_9FLAO</name>
<reference evidence="5 6" key="1">
    <citation type="submission" date="2018-11" db="EMBL/GenBank/DDBJ databases">
        <title>Schleiferia aggregans sp. nov., a moderately thermophilic heterotrophic bacterium isolated from microbial mats at a terrestrial hot spring.</title>
        <authorList>
            <person name="Iino T."/>
            <person name="Ohkuma M."/>
            <person name="Haruta S."/>
        </authorList>
    </citation>
    <scope>NUCLEOTIDE SEQUENCE [LARGE SCALE GENOMIC DNA]</scope>
    <source>
        <strain evidence="5 6">LA</strain>
    </source>
</reference>
<dbReference type="Gene3D" id="3.30.420.10">
    <property type="entry name" value="Ribonuclease H-like superfamily/Ribonuclease H"/>
    <property type="match status" value="1"/>
</dbReference>
<dbReference type="OrthoDB" id="9803913at2"/>
<dbReference type="GO" id="GO:0003676">
    <property type="term" value="F:nucleic acid binding"/>
    <property type="evidence" value="ECO:0007669"/>
    <property type="project" value="InterPro"/>
</dbReference>
<sequence>MILKVLSKLFNLHLKRLTIDPAEFQAEFFWCLDLETTGLNARRDYIVEAALISINSNKISISEAKNYKIHTPAYSKEAAQVHGVLRSEGNLSEPDALREISDLIRNQWLVGHHISFDYEMLHARCQAYAIDFLPKGLIDTQLLAIKADTGSTHLSELIAKKYSLDALCKRFDVQLEDAHTAAGDALATAILFLKLLKLYQSKKMLMPVMIP</sequence>
<keyword evidence="3 5" id="KW-0269">Exonuclease</keyword>
<dbReference type="SUPFAM" id="SSF53098">
    <property type="entry name" value="Ribonuclease H-like"/>
    <property type="match status" value="1"/>
</dbReference>
<dbReference type="CDD" id="cd06127">
    <property type="entry name" value="DEDDh"/>
    <property type="match status" value="1"/>
</dbReference>
<keyword evidence="1" id="KW-0540">Nuclease</keyword>
<dbReference type="GO" id="GO:0005829">
    <property type="term" value="C:cytosol"/>
    <property type="evidence" value="ECO:0007669"/>
    <property type="project" value="TreeGrafter"/>
</dbReference>
<evidence type="ECO:0000259" key="4">
    <source>
        <dbReference type="SMART" id="SM00479"/>
    </source>
</evidence>
<dbReference type="RefSeq" id="WP_160160558.1">
    <property type="nucleotide sequence ID" value="NZ_JAOAIQ010000020.1"/>
</dbReference>
<evidence type="ECO:0000256" key="2">
    <source>
        <dbReference type="ARBA" id="ARBA00022801"/>
    </source>
</evidence>
<dbReference type="InterPro" id="IPR012337">
    <property type="entry name" value="RNaseH-like_sf"/>
</dbReference>
<evidence type="ECO:0000256" key="1">
    <source>
        <dbReference type="ARBA" id="ARBA00022722"/>
    </source>
</evidence>
<protein>
    <submittedName>
        <fullName evidence="5">3'-5' exonuclease</fullName>
    </submittedName>
</protein>
<dbReference type="PANTHER" id="PTHR30231:SF4">
    <property type="entry name" value="PROTEIN NEN2"/>
    <property type="match status" value="1"/>
</dbReference>
<dbReference type="AlphaFoldDB" id="A0A401XLW9"/>
<proteinExistence type="predicted"/>
<dbReference type="PANTHER" id="PTHR30231">
    <property type="entry name" value="DNA POLYMERASE III SUBUNIT EPSILON"/>
    <property type="match status" value="1"/>
</dbReference>
<dbReference type="GO" id="GO:0006259">
    <property type="term" value="P:DNA metabolic process"/>
    <property type="evidence" value="ECO:0007669"/>
    <property type="project" value="UniProtKB-ARBA"/>
</dbReference>